<evidence type="ECO:0000313" key="3">
    <source>
        <dbReference type="Proteomes" id="UP000006727"/>
    </source>
</evidence>
<keyword evidence="3" id="KW-1185">Reference proteome</keyword>
<dbReference type="InParanoid" id="A0A2K1KU32"/>
<dbReference type="EMBL" id="ABEU02000003">
    <property type="protein sequence ID" value="PNR57294.1"/>
    <property type="molecule type" value="Genomic_DNA"/>
</dbReference>
<accession>A0A2K1KU32</accession>
<dbReference type="AlphaFoldDB" id="A0A2K1KU32"/>
<evidence type="ECO:0000313" key="2">
    <source>
        <dbReference type="EnsemblPlants" id="Pp3c3_11420V3.1"/>
    </source>
</evidence>
<proteinExistence type="predicted"/>
<organism evidence="1">
    <name type="scientific">Physcomitrium patens</name>
    <name type="common">Spreading-leaved earth moss</name>
    <name type="synonym">Physcomitrella patens</name>
    <dbReference type="NCBI Taxonomy" id="3218"/>
    <lineage>
        <taxon>Eukaryota</taxon>
        <taxon>Viridiplantae</taxon>
        <taxon>Streptophyta</taxon>
        <taxon>Embryophyta</taxon>
        <taxon>Bryophyta</taxon>
        <taxon>Bryophytina</taxon>
        <taxon>Bryopsida</taxon>
        <taxon>Funariidae</taxon>
        <taxon>Funariales</taxon>
        <taxon>Funariaceae</taxon>
        <taxon>Physcomitrium</taxon>
    </lineage>
</organism>
<dbReference type="EnsemblPlants" id="Pp3c3_11420V3.1">
    <property type="protein sequence ID" value="Pp3c3_11420V3.1"/>
    <property type="gene ID" value="Pp3c3_11420"/>
</dbReference>
<evidence type="ECO:0000313" key="1">
    <source>
        <dbReference type="EMBL" id="PNR57294.1"/>
    </source>
</evidence>
<reference evidence="1 3" key="1">
    <citation type="journal article" date="2008" name="Science">
        <title>The Physcomitrella genome reveals evolutionary insights into the conquest of land by plants.</title>
        <authorList>
            <person name="Rensing S."/>
            <person name="Lang D."/>
            <person name="Zimmer A."/>
            <person name="Terry A."/>
            <person name="Salamov A."/>
            <person name="Shapiro H."/>
            <person name="Nishiyama T."/>
            <person name="Perroud P.-F."/>
            <person name="Lindquist E."/>
            <person name="Kamisugi Y."/>
            <person name="Tanahashi T."/>
            <person name="Sakakibara K."/>
            <person name="Fujita T."/>
            <person name="Oishi K."/>
            <person name="Shin-I T."/>
            <person name="Kuroki Y."/>
            <person name="Toyoda A."/>
            <person name="Suzuki Y."/>
            <person name="Hashimoto A."/>
            <person name="Yamaguchi K."/>
            <person name="Sugano A."/>
            <person name="Kohara Y."/>
            <person name="Fujiyama A."/>
            <person name="Anterola A."/>
            <person name="Aoki S."/>
            <person name="Ashton N."/>
            <person name="Barbazuk W.B."/>
            <person name="Barker E."/>
            <person name="Bennetzen J."/>
            <person name="Bezanilla M."/>
            <person name="Blankenship R."/>
            <person name="Cho S.H."/>
            <person name="Dutcher S."/>
            <person name="Estelle M."/>
            <person name="Fawcett J.A."/>
            <person name="Gundlach H."/>
            <person name="Hanada K."/>
            <person name="Heyl A."/>
            <person name="Hicks K.A."/>
            <person name="Hugh J."/>
            <person name="Lohr M."/>
            <person name="Mayer K."/>
            <person name="Melkozernov A."/>
            <person name="Murata T."/>
            <person name="Nelson D."/>
            <person name="Pils B."/>
            <person name="Prigge M."/>
            <person name="Reiss B."/>
            <person name="Renner T."/>
            <person name="Rombauts S."/>
            <person name="Rushton P."/>
            <person name="Sanderfoot A."/>
            <person name="Schween G."/>
            <person name="Shiu S.-H."/>
            <person name="Stueber K."/>
            <person name="Theodoulou F.L."/>
            <person name="Tu H."/>
            <person name="Van de Peer Y."/>
            <person name="Verrier P.J."/>
            <person name="Waters E."/>
            <person name="Wood A."/>
            <person name="Yang L."/>
            <person name="Cove D."/>
            <person name="Cuming A."/>
            <person name="Hasebe M."/>
            <person name="Lucas S."/>
            <person name="Mishler D.B."/>
            <person name="Reski R."/>
            <person name="Grigoriev I."/>
            <person name="Quatrano R.S."/>
            <person name="Boore J.L."/>
        </authorList>
    </citation>
    <scope>NUCLEOTIDE SEQUENCE [LARGE SCALE GENOMIC DNA]</scope>
    <source>
        <strain evidence="2 3">cv. Gransden 2004</strain>
    </source>
</reference>
<reference evidence="1 3" key="2">
    <citation type="journal article" date="2018" name="Plant J.">
        <title>The Physcomitrella patens chromosome-scale assembly reveals moss genome structure and evolution.</title>
        <authorList>
            <person name="Lang D."/>
            <person name="Ullrich K.K."/>
            <person name="Murat F."/>
            <person name="Fuchs J."/>
            <person name="Jenkins J."/>
            <person name="Haas F.B."/>
            <person name="Piednoel M."/>
            <person name="Gundlach H."/>
            <person name="Van Bel M."/>
            <person name="Meyberg R."/>
            <person name="Vives C."/>
            <person name="Morata J."/>
            <person name="Symeonidi A."/>
            <person name="Hiss M."/>
            <person name="Muchero W."/>
            <person name="Kamisugi Y."/>
            <person name="Saleh O."/>
            <person name="Blanc G."/>
            <person name="Decker E.L."/>
            <person name="van Gessel N."/>
            <person name="Grimwood J."/>
            <person name="Hayes R.D."/>
            <person name="Graham S.W."/>
            <person name="Gunter L.E."/>
            <person name="McDaniel S.F."/>
            <person name="Hoernstein S.N.W."/>
            <person name="Larsson A."/>
            <person name="Li F.W."/>
            <person name="Perroud P.F."/>
            <person name="Phillips J."/>
            <person name="Ranjan P."/>
            <person name="Rokshar D.S."/>
            <person name="Rothfels C.J."/>
            <person name="Schneider L."/>
            <person name="Shu S."/>
            <person name="Stevenson D.W."/>
            <person name="Thummler F."/>
            <person name="Tillich M."/>
            <person name="Villarreal Aguilar J.C."/>
            <person name="Widiez T."/>
            <person name="Wong G.K."/>
            <person name="Wymore A."/>
            <person name="Zhang Y."/>
            <person name="Zimmer A.D."/>
            <person name="Quatrano R.S."/>
            <person name="Mayer K.F.X."/>
            <person name="Goodstein D."/>
            <person name="Casacuberta J.M."/>
            <person name="Vandepoele K."/>
            <person name="Reski R."/>
            <person name="Cuming A.C."/>
            <person name="Tuskan G.A."/>
            <person name="Maumus F."/>
            <person name="Salse J."/>
            <person name="Schmutz J."/>
            <person name="Rensing S.A."/>
        </authorList>
    </citation>
    <scope>NUCLEOTIDE SEQUENCE [LARGE SCALE GENOMIC DNA]</scope>
    <source>
        <strain evidence="2 3">cv. Gransden 2004</strain>
    </source>
</reference>
<reference evidence="2" key="3">
    <citation type="submission" date="2020-12" db="UniProtKB">
        <authorList>
            <consortium name="EnsemblPlants"/>
        </authorList>
    </citation>
    <scope>IDENTIFICATION</scope>
</reference>
<dbReference type="Proteomes" id="UP000006727">
    <property type="component" value="Chromosome 3"/>
</dbReference>
<protein>
    <submittedName>
        <fullName evidence="1 2">Uncharacterized protein</fullName>
    </submittedName>
</protein>
<sequence>MSELCCGWEDCGALRDCGQAESRGWEDDRRKGLRETCAKTGDFSILSTPISPRDLGVILWGVRCFLDVKFRCWKSFAVHITKIKYSLWLRVVEYTTILFSID</sequence>
<name>A0A2K1KU32_PHYPA</name>
<dbReference type="Gramene" id="Pp3c3_11420V3.1">
    <property type="protein sequence ID" value="Pp3c3_11420V3.1"/>
    <property type="gene ID" value="Pp3c3_11420"/>
</dbReference>
<gene>
    <name evidence="1" type="ORF">PHYPA_004288</name>
</gene>